<evidence type="ECO:0000256" key="5">
    <source>
        <dbReference type="ARBA" id="ARBA00022691"/>
    </source>
</evidence>
<dbReference type="NCBIfam" id="TIGR00755">
    <property type="entry name" value="ksgA"/>
    <property type="match status" value="1"/>
</dbReference>
<dbReference type="InterPro" id="IPR020598">
    <property type="entry name" value="rRNA_Ade_methylase_Trfase_N"/>
</dbReference>
<evidence type="ECO:0000313" key="10">
    <source>
        <dbReference type="EMBL" id="KUK46424.1"/>
    </source>
</evidence>
<comment type="similarity">
    <text evidence="7">Belongs to the class I-like SAM-binding methyltransferase superfamily. rRNA adenine N(6)-methyltransferase family. RsmA subfamily.</text>
</comment>
<evidence type="ECO:0000256" key="3">
    <source>
        <dbReference type="ARBA" id="ARBA00022603"/>
    </source>
</evidence>
<dbReference type="PANTHER" id="PTHR11727">
    <property type="entry name" value="DIMETHYLADENOSINE TRANSFERASE"/>
    <property type="match status" value="1"/>
</dbReference>
<dbReference type="GO" id="GO:0005829">
    <property type="term" value="C:cytosol"/>
    <property type="evidence" value="ECO:0007669"/>
    <property type="project" value="TreeGrafter"/>
</dbReference>
<feature type="binding site" evidence="7 8">
    <location>
        <position position="72"/>
    </location>
    <ligand>
        <name>S-adenosyl-L-methionine</name>
        <dbReference type="ChEBI" id="CHEBI:59789"/>
    </ligand>
</feature>
<name>A0A101FXY8_9CHLR</name>
<reference evidence="10 11" key="1">
    <citation type="journal article" date="2015" name="MBio">
        <title>Genome-Resolved Metagenomic Analysis Reveals Roles for Candidate Phyla and Other Microbial Community Members in Biogeochemical Transformations in Oil Reservoirs.</title>
        <authorList>
            <person name="Hu P."/>
            <person name="Tom L."/>
            <person name="Singh A."/>
            <person name="Thomas B.C."/>
            <person name="Baker B.J."/>
            <person name="Piceno Y.M."/>
            <person name="Andersen G.L."/>
            <person name="Banfield J.F."/>
        </authorList>
    </citation>
    <scope>NUCLEOTIDE SEQUENCE [LARGE SCALE GENOMIC DNA]</scope>
    <source>
        <strain evidence="10">46_16</strain>
    </source>
</reference>
<dbReference type="InterPro" id="IPR001737">
    <property type="entry name" value="KsgA/Erm"/>
</dbReference>
<comment type="caution">
    <text evidence="10">The sequence shown here is derived from an EMBL/GenBank/DDBJ whole genome shotgun (WGS) entry which is preliminary data.</text>
</comment>
<dbReference type="InterPro" id="IPR020596">
    <property type="entry name" value="rRNA_Ade_Mease_Trfase_CS"/>
</dbReference>
<evidence type="ECO:0000313" key="11">
    <source>
        <dbReference type="Proteomes" id="UP000064249"/>
    </source>
</evidence>
<keyword evidence="5 7" id="KW-0949">S-adenosyl-L-methionine</keyword>
<keyword evidence="6 7" id="KW-0694">RNA-binding</keyword>
<keyword evidence="3 7" id="KW-0489">Methyltransferase</keyword>
<dbReference type="Pfam" id="PF00398">
    <property type="entry name" value="RrnaAD"/>
    <property type="match status" value="1"/>
</dbReference>
<dbReference type="InterPro" id="IPR023165">
    <property type="entry name" value="rRNA_Ade_diMease-like_C"/>
</dbReference>
<gene>
    <name evidence="7" type="primary">rsmA</name>
    <name evidence="7" type="synonym">ksgA</name>
    <name evidence="10" type="ORF">XD73_0702</name>
</gene>
<dbReference type="GO" id="GO:0003723">
    <property type="term" value="F:RNA binding"/>
    <property type="evidence" value="ECO:0007669"/>
    <property type="project" value="UniProtKB-UniRule"/>
</dbReference>
<dbReference type="InterPro" id="IPR029063">
    <property type="entry name" value="SAM-dependent_MTases_sf"/>
</dbReference>
<feature type="binding site" evidence="7 8">
    <location>
        <position position="97"/>
    </location>
    <ligand>
        <name>S-adenosyl-L-methionine</name>
        <dbReference type="ChEBI" id="CHEBI:59789"/>
    </ligand>
</feature>
<protein>
    <recommendedName>
        <fullName evidence="7">Ribosomal RNA small subunit methyltransferase A</fullName>
        <ecNumber evidence="7">2.1.1.182</ecNumber>
    </recommendedName>
    <alternativeName>
        <fullName evidence="7">16S rRNA (adenine(1518)-N(6)/adenine(1519)-N(6))-dimethyltransferase</fullName>
    </alternativeName>
    <alternativeName>
        <fullName evidence="7">16S rRNA dimethyladenosine transferase</fullName>
    </alternativeName>
    <alternativeName>
        <fullName evidence="7">16S rRNA dimethylase</fullName>
    </alternativeName>
    <alternativeName>
        <fullName evidence="7">S-adenosylmethionine-6-N', N'-adenosyl(rRNA) dimethyltransferase</fullName>
    </alternativeName>
</protein>
<dbReference type="Proteomes" id="UP000064249">
    <property type="component" value="Unassembled WGS sequence"/>
</dbReference>
<dbReference type="PROSITE" id="PS51689">
    <property type="entry name" value="SAM_RNA_A_N6_MT"/>
    <property type="match status" value="1"/>
</dbReference>
<dbReference type="AlphaFoldDB" id="A0A101FXY8"/>
<comment type="subcellular location">
    <subcellularLocation>
        <location evidence="7">Cytoplasm</location>
    </subcellularLocation>
</comment>
<dbReference type="CDD" id="cd02440">
    <property type="entry name" value="AdoMet_MTases"/>
    <property type="match status" value="1"/>
</dbReference>
<feature type="binding site" evidence="7 8">
    <location>
        <position position="51"/>
    </location>
    <ligand>
        <name>S-adenosyl-L-methionine</name>
        <dbReference type="ChEBI" id="CHEBI:59789"/>
    </ligand>
</feature>
<dbReference type="SMART" id="SM00650">
    <property type="entry name" value="rADc"/>
    <property type="match status" value="1"/>
</dbReference>
<dbReference type="PATRIC" id="fig|167964.4.peg.26"/>
<comment type="catalytic activity">
    <reaction evidence="7">
        <text>adenosine(1518)/adenosine(1519) in 16S rRNA + 4 S-adenosyl-L-methionine = N(6)-dimethyladenosine(1518)/N(6)-dimethyladenosine(1519) in 16S rRNA + 4 S-adenosyl-L-homocysteine + 4 H(+)</text>
        <dbReference type="Rhea" id="RHEA:19609"/>
        <dbReference type="Rhea" id="RHEA-COMP:10232"/>
        <dbReference type="Rhea" id="RHEA-COMP:10233"/>
        <dbReference type="ChEBI" id="CHEBI:15378"/>
        <dbReference type="ChEBI" id="CHEBI:57856"/>
        <dbReference type="ChEBI" id="CHEBI:59789"/>
        <dbReference type="ChEBI" id="CHEBI:74411"/>
        <dbReference type="ChEBI" id="CHEBI:74493"/>
        <dbReference type="EC" id="2.1.1.182"/>
    </reaction>
</comment>
<evidence type="ECO:0000256" key="7">
    <source>
        <dbReference type="HAMAP-Rule" id="MF_00607"/>
    </source>
</evidence>
<dbReference type="GO" id="GO:0052908">
    <property type="term" value="F:16S rRNA (adenine(1518)-N(6)/adenine(1519)-N(6))-dimethyltransferase activity"/>
    <property type="evidence" value="ECO:0007669"/>
    <property type="project" value="UniProtKB-EC"/>
</dbReference>
<dbReference type="PANTHER" id="PTHR11727:SF7">
    <property type="entry name" value="DIMETHYLADENOSINE TRANSFERASE-RELATED"/>
    <property type="match status" value="1"/>
</dbReference>
<evidence type="ECO:0000256" key="8">
    <source>
        <dbReference type="PROSITE-ProRule" id="PRU01026"/>
    </source>
</evidence>
<dbReference type="Gene3D" id="1.10.8.100">
    <property type="entry name" value="Ribosomal RNA adenine dimethylase-like, domain 2"/>
    <property type="match status" value="1"/>
</dbReference>
<dbReference type="HAMAP" id="MF_00607">
    <property type="entry name" value="16SrRNA_methyltr_A"/>
    <property type="match status" value="1"/>
</dbReference>
<keyword evidence="1 7" id="KW-0963">Cytoplasm</keyword>
<keyword evidence="2 7" id="KW-0698">rRNA processing</keyword>
<evidence type="ECO:0000259" key="9">
    <source>
        <dbReference type="SMART" id="SM00650"/>
    </source>
</evidence>
<accession>A0A101FXY8</accession>
<dbReference type="Gene3D" id="3.40.50.150">
    <property type="entry name" value="Vaccinia Virus protein VP39"/>
    <property type="match status" value="1"/>
</dbReference>
<dbReference type="SUPFAM" id="SSF53335">
    <property type="entry name" value="S-adenosyl-L-methionine-dependent methyltransferases"/>
    <property type="match status" value="1"/>
</dbReference>
<evidence type="ECO:0000256" key="2">
    <source>
        <dbReference type="ARBA" id="ARBA00022552"/>
    </source>
</evidence>
<evidence type="ECO:0000256" key="6">
    <source>
        <dbReference type="ARBA" id="ARBA00022884"/>
    </source>
</evidence>
<keyword evidence="4 7" id="KW-0808">Transferase</keyword>
<feature type="binding site" evidence="7 8">
    <location>
        <position position="26"/>
    </location>
    <ligand>
        <name>S-adenosyl-L-methionine</name>
        <dbReference type="ChEBI" id="CHEBI:59789"/>
    </ligand>
</feature>
<dbReference type="PROSITE" id="PS01131">
    <property type="entry name" value="RRNA_A_DIMETH"/>
    <property type="match status" value="1"/>
</dbReference>
<proteinExistence type="inferred from homology"/>
<comment type="function">
    <text evidence="7">Specifically dimethylates two adjacent adenosines (A1518 and A1519) in the loop of a conserved hairpin near the 3'-end of 16S rRNA in the 30S particle. May play a critical role in biogenesis of 30S subunits.</text>
</comment>
<feature type="binding site" evidence="7 8">
    <location>
        <position position="24"/>
    </location>
    <ligand>
        <name>S-adenosyl-L-methionine</name>
        <dbReference type="ChEBI" id="CHEBI:59789"/>
    </ligand>
</feature>
<sequence length="276" mass="30568">MEYINPIPLLKEHHLRPQKDLGQNFLVEAGILSRIVDCAEISPDAQVLEIGAGLGSLTFFLAQAAQQVTAVEIDPNLLAIARHTTAACKNITLVEGDILQVDLGSLHLIDNYIVVANIPYYITSAIIRKLLNSPEKPARMVLTIQEEVAQRICASPGDMSLLALSVQVFGAPEIVLKIPAGAFYPSPKVDSVTLRIDLYHQPLIEEEKLDTFFRLIKAGFSQKRKMLHNTLSAGLRLPREQVNVLLTRANIDPQRRAQTLSLQEWGTLTDCYLAQN</sequence>
<feature type="binding site" evidence="7 8">
    <location>
        <position position="117"/>
    </location>
    <ligand>
        <name>S-adenosyl-L-methionine</name>
        <dbReference type="ChEBI" id="CHEBI:59789"/>
    </ligand>
</feature>
<dbReference type="EC" id="2.1.1.182" evidence="7"/>
<feature type="domain" description="Ribosomal RNA adenine methylase transferase N-terminal" evidence="9">
    <location>
        <begin position="31"/>
        <end position="200"/>
    </location>
</feature>
<dbReference type="EMBL" id="LGFU01000029">
    <property type="protein sequence ID" value="KUK46424.1"/>
    <property type="molecule type" value="Genomic_DNA"/>
</dbReference>
<organism evidence="10 11">
    <name type="scientific">Anaerolinea thermophila</name>
    <dbReference type="NCBI Taxonomy" id="167964"/>
    <lineage>
        <taxon>Bacteria</taxon>
        <taxon>Bacillati</taxon>
        <taxon>Chloroflexota</taxon>
        <taxon>Anaerolineae</taxon>
        <taxon>Anaerolineales</taxon>
        <taxon>Anaerolineaceae</taxon>
        <taxon>Anaerolinea</taxon>
    </lineage>
</organism>
<dbReference type="InterPro" id="IPR011530">
    <property type="entry name" value="rRNA_adenine_dimethylase"/>
</dbReference>
<evidence type="ECO:0000256" key="4">
    <source>
        <dbReference type="ARBA" id="ARBA00022679"/>
    </source>
</evidence>
<evidence type="ECO:0000256" key="1">
    <source>
        <dbReference type="ARBA" id="ARBA00022490"/>
    </source>
</evidence>